<dbReference type="Proteomes" id="UP000596248">
    <property type="component" value="Chromosome"/>
</dbReference>
<gene>
    <name evidence="1" type="ORF">JNE38_26265</name>
</gene>
<keyword evidence="2" id="KW-1185">Reference proteome</keyword>
<proteinExistence type="predicted"/>
<organism evidence="1 2">
    <name type="scientific">Brevibacillus choshinensis</name>
    <dbReference type="NCBI Taxonomy" id="54911"/>
    <lineage>
        <taxon>Bacteria</taxon>
        <taxon>Bacillati</taxon>
        <taxon>Bacillota</taxon>
        <taxon>Bacilli</taxon>
        <taxon>Bacillales</taxon>
        <taxon>Paenibacillaceae</taxon>
        <taxon>Brevibacillus</taxon>
    </lineage>
</organism>
<accession>A0ABX7FLI0</accession>
<dbReference type="EMBL" id="CP069127">
    <property type="protein sequence ID" value="QRG66941.1"/>
    <property type="molecule type" value="Genomic_DNA"/>
</dbReference>
<evidence type="ECO:0000313" key="2">
    <source>
        <dbReference type="Proteomes" id="UP000596248"/>
    </source>
</evidence>
<sequence length="179" mass="21084">MGQQQALSPEMIKEISRAAVQAAMEFQEKEKQKQQTNRDRRLRNIKLLLKNYRNFKKHCDTRGIELDNMDDTWMLKELGAEELALDSIKRSKVRTKLMVKFIDRMIAVYRIMCEQSGREEDKRIYQSIKLLYLDEERSTAKEIAICHKTDTRTVYRDVDKACEALASLIFGVDSIRFVE</sequence>
<protein>
    <submittedName>
        <fullName evidence="1">Uncharacterized protein</fullName>
    </submittedName>
</protein>
<dbReference type="RefSeq" id="WP_203354005.1">
    <property type="nucleotide sequence ID" value="NZ_CP069127.1"/>
</dbReference>
<evidence type="ECO:0000313" key="1">
    <source>
        <dbReference type="EMBL" id="QRG66941.1"/>
    </source>
</evidence>
<name>A0ABX7FLI0_BRECH</name>
<reference evidence="1 2" key="1">
    <citation type="submission" date="2021-01" db="EMBL/GenBank/DDBJ databases">
        <title>Identification of strong promoters based on the transcriptome of Brevibacillus choshinensis.</title>
        <authorList>
            <person name="Yao D."/>
            <person name="Zhang K."/>
            <person name="Wu J."/>
        </authorList>
    </citation>
    <scope>NUCLEOTIDE SEQUENCE [LARGE SCALE GENOMIC DNA]</scope>
    <source>
        <strain evidence="1 2">HPD31-SP3</strain>
    </source>
</reference>